<protein>
    <submittedName>
        <fullName evidence="2">Uncharacterized protein</fullName>
    </submittedName>
</protein>
<keyword evidence="3" id="KW-1185">Reference proteome</keyword>
<evidence type="ECO:0000313" key="3">
    <source>
        <dbReference type="Proteomes" id="UP001501195"/>
    </source>
</evidence>
<comment type="caution">
    <text evidence="2">The sequence shown here is derived from an EMBL/GenBank/DDBJ whole genome shotgun (WGS) entry which is preliminary data.</text>
</comment>
<feature type="compositionally biased region" description="Acidic residues" evidence="1">
    <location>
        <begin position="41"/>
        <end position="54"/>
    </location>
</feature>
<reference evidence="3" key="1">
    <citation type="journal article" date="2019" name="Int. J. Syst. Evol. Microbiol.">
        <title>The Global Catalogue of Microorganisms (GCM) 10K type strain sequencing project: providing services to taxonomists for standard genome sequencing and annotation.</title>
        <authorList>
            <consortium name="The Broad Institute Genomics Platform"/>
            <consortium name="The Broad Institute Genome Sequencing Center for Infectious Disease"/>
            <person name="Wu L."/>
            <person name="Ma J."/>
        </authorList>
    </citation>
    <scope>NUCLEOTIDE SEQUENCE [LARGE SCALE GENOMIC DNA]</scope>
    <source>
        <strain evidence="3">JCM 18126</strain>
    </source>
</reference>
<organism evidence="2 3">
    <name type="scientific">Kineococcus glutinatus</name>
    <dbReference type="NCBI Taxonomy" id="1070872"/>
    <lineage>
        <taxon>Bacteria</taxon>
        <taxon>Bacillati</taxon>
        <taxon>Actinomycetota</taxon>
        <taxon>Actinomycetes</taxon>
        <taxon>Kineosporiales</taxon>
        <taxon>Kineosporiaceae</taxon>
        <taxon>Kineococcus</taxon>
    </lineage>
</organism>
<dbReference type="EMBL" id="BAABIL010000870">
    <property type="protein sequence ID" value="GAA4665942.1"/>
    <property type="molecule type" value="Genomic_DNA"/>
</dbReference>
<feature type="region of interest" description="Disordered" evidence="1">
    <location>
        <begin position="1"/>
        <end position="65"/>
    </location>
</feature>
<accession>A0ABP8VJZ8</accession>
<gene>
    <name evidence="2" type="ORF">GCM10023225_35940</name>
</gene>
<dbReference type="RefSeq" id="WP_345714329.1">
    <property type="nucleotide sequence ID" value="NZ_BAABIL010000870.1"/>
</dbReference>
<name>A0ABP8VJZ8_9ACTN</name>
<sequence length="65" mass="6644">MSGREHPGAAPAGGGAVGGGAVGGADAEREVLLEDERSADDSDVGWGADGDDDERFLRERPPHWG</sequence>
<feature type="compositionally biased region" description="Gly residues" evidence="1">
    <location>
        <begin position="11"/>
        <end position="23"/>
    </location>
</feature>
<dbReference type="Proteomes" id="UP001501195">
    <property type="component" value="Unassembled WGS sequence"/>
</dbReference>
<evidence type="ECO:0000256" key="1">
    <source>
        <dbReference type="SAM" id="MobiDB-lite"/>
    </source>
</evidence>
<feature type="compositionally biased region" description="Basic and acidic residues" evidence="1">
    <location>
        <begin position="26"/>
        <end position="40"/>
    </location>
</feature>
<evidence type="ECO:0000313" key="2">
    <source>
        <dbReference type="EMBL" id="GAA4665942.1"/>
    </source>
</evidence>
<proteinExistence type="predicted"/>
<feature type="compositionally biased region" description="Basic and acidic residues" evidence="1">
    <location>
        <begin position="55"/>
        <end position="65"/>
    </location>
</feature>